<dbReference type="Proteomes" id="UP000005234">
    <property type="component" value="Chromosome"/>
</dbReference>
<evidence type="ECO:0000313" key="6">
    <source>
        <dbReference type="Proteomes" id="UP000005234"/>
    </source>
</evidence>
<keyword evidence="6" id="KW-1185">Reference proteome</keyword>
<accession>H8L2H9</accession>
<dbReference type="eggNOG" id="ENOG5032Y69">
    <property type="taxonomic scope" value="Bacteria"/>
</dbReference>
<name>H8L2H9_FRAAD</name>
<dbReference type="GO" id="GO:0003676">
    <property type="term" value="F:nucleic acid binding"/>
    <property type="evidence" value="ECO:0007669"/>
    <property type="project" value="InterPro"/>
</dbReference>
<evidence type="ECO:0000256" key="3">
    <source>
        <dbReference type="ARBA" id="ARBA00022801"/>
    </source>
</evidence>
<dbReference type="STRING" id="767434.Fraau_0982"/>
<dbReference type="Gene3D" id="3.40.1350.10">
    <property type="match status" value="1"/>
</dbReference>
<dbReference type="GO" id="GO:0004518">
    <property type="term" value="F:nuclease activity"/>
    <property type="evidence" value="ECO:0007669"/>
    <property type="project" value="UniProtKB-KW"/>
</dbReference>
<dbReference type="InterPro" id="IPR011856">
    <property type="entry name" value="tRNA_endonuc-like_dom_sf"/>
</dbReference>
<dbReference type="RefSeq" id="WP_014402452.1">
    <property type="nucleotide sequence ID" value="NC_017033.1"/>
</dbReference>
<evidence type="ECO:0000256" key="2">
    <source>
        <dbReference type="ARBA" id="ARBA00022722"/>
    </source>
</evidence>
<reference evidence="5" key="1">
    <citation type="submission" date="2012-02" db="EMBL/GenBank/DDBJ databases">
        <title>The complete genome of Frateuria aurantia DSM 6220.</title>
        <authorList>
            <consortium name="US DOE Joint Genome Institute (JGI-PGF)"/>
            <person name="Lucas S."/>
            <person name="Copeland A."/>
            <person name="Lapidus A."/>
            <person name="Glavina del Rio T."/>
            <person name="Dalin E."/>
            <person name="Tice H."/>
            <person name="Bruce D."/>
            <person name="Goodwin L."/>
            <person name="Pitluck S."/>
            <person name="Peters L."/>
            <person name="Ovchinnikova G."/>
            <person name="Teshima H."/>
            <person name="Kyrpides N."/>
            <person name="Mavromatis K."/>
            <person name="Ivanova N."/>
            <person name="Brettin T."/>
            <person name="Detter J.C."/>
            <person name="Han C."/>
            <person name="Larimer F."/>
            <person name="Land M."/>
            <person name="Hauser L."/>
            <person name="Markowitz V."/>
            <person name="Cheng J.-F."/>
            <person name="Hugenholtz P."/>
            <person name="Woyke T."/>
            <person name="Wu D."/>
            <person name="Brambilla E."/>
            <person name="Klenk H.-P."/>
            <person name="Eisen J.A."/>
        </authorList>
    </citation>
    <scope>NUCLEOTIDE SEQUENCE</scope>
    <source>
        <strain evidence="5">DSM 6220</strain>
    </source>
</reference>
<dbReference type="Pfam" id="PF08774">
    <property type="entry name" value="VRR_NUC"/>
    <property type="match status" value="1"/>
</dbReference>
<feature type="domain" description="VRR-NUC" evidence="4">
    <location>
        <begin position="5"/>
        <end position="109"/>
    </location>
</feature>
<dbReference type="SMART" id="SM00990">
    <property type="entry name" value="VRR_NUC"/>
    <property type="match status" value="1"/>
</dbReference>
<organism evidence="5 6">
    <name type="scientific">Frateuria aurantia (strain ATCC 33424 / DSM 6220 / KCTC 2777 / LMG 1558 / NBRC 3245 / NCIMB 13370)</name>
    <name type="common">Acetobacter aurantius</name>
    <dbReference type="NCBI Taxonomy" id="767434"/>
    <lineage>
        <taxon>Bacteria</taxon>
        <taxon>Pseudomonadati</taxon>
        <taxon>Pseudomonadota</taxon>
        <taxon>Gammaproteobacteria</taxon>
        <taxon>Lysobacterales</taxon>
        <taxon>Rhodanobacteraceae</taxon>
        <taxon>Frateuria</taxon>
    </lineage>
</organism>
<dbReference type="GO" id="GO:0016788">
    <property type="term" value="F:hydrolase activity, acting on ester bonds"/>
    <property type="evidence" value="ECO:0007669"/>
    <property type="project" value="InterPro"/>
</dbReference>
<protein>
    <submittedName>
        <fullName evidence="5">VRR-NUC domain-containing protein</fullName>
    </submittedName>
</protein>
<keyword evidence="3" id="KW-0378">Hydrolase</keyword>
<dbReference type="InterPro" id="IPR014883">
    <property type="entry name" value="VRR_NUC"/>
</dbReference>
<sequence length="125" mass="13645">MHCVATEHAEQVALMRWAAAAVKRHPDLALLFAIPNGGQRHKLVAAKLRAEGVRPGVPDLFLPAPRGPHHGLFVEMKRTVGGAVSSVQKVWHRELAARGYHVVVCRGWEQAQAAILEYLCMTGVA</sequence>
<evidence type="ECO:0000313" key="5">
    <source>
        <dbReference type="EMBL" id="AFC85446.1"/>
    </source>
</evidence>
<evidence type="ECO:0000256" key="1">
    <source>
        <dbReference type="ARBA" id="ARBA00001946"/>
    </source>
</evidence>
<dbReference type="OrthoDB" id="9793683at2"/>
<dbReference type="AlphaFoldDB" id="H8L2H9"/>
<evidence type="ECO:0000259" key="4">
    <source>
        <dbReference type="SMART" id="SM00990"/>
    </source>
</evidence>
<dbReference type="EMBL" id="CP003350">
    <property type="protein sequence ID" value="AFC85446.1"/>
    <property type="molecule type" value="Genomic_DNA"/>
</dbReference>
<comment type="cofactor">
    <cofactor evidence="1">
        <name>Mg(2+)</name>
        <dbReference type="ChEBI" id="CHEBI:18420"/>
    </cofactor>
</comment>
<dbReference type="HOGENOM" id="CLU_129193_0_0_6"/>
<gene>
    <name evidence="5" type="ordered locus">Fraau_0982</name>
</gene>
<proteinExistence type="predicted"/>
<dbReference type="KEGG" id="fau:Fraau_0982"/>
<keyword evidence="2" id="KW-0540">Nuclease</keyword>